<name>A0A0J6WSS4_9FIRM</name>
<sequence>MFYIILIFVLSFVVAVVAIQNSMPVQLSFFTWSFDSNLIVVVIMSVIVGLLIALLWGLKLKTQSFWRNRKLQDKMDSLIRENESLKKQIAEPKEPSELPPQGGISTK</sequence>
<dbReference type="STRING" id="39029.BSR42_05475"/>
<dbReference type="InterPro" id="IPR010445">
    <property type="entry name" value="LapA_dom"/>
</dbReference>
<keyword evidence="4 6" id="KW-0472">Membrane</keyword>
<keyword evidence="2 6" id="KW-0812">Transmembrane</keyword>
<feature type="transmembrane region" description="Helical" evidence="6">
    <location>
        <begin position="38"/>
        <end position="58"/>
    </location>
</feature>
<reference evidence="8 9" key="1">
    <citation type="submission" date="2015-06" db="EMBL/GenBank/DDBJ databases">
        <title>Draft genome sequence of beer spoilage bacterium Megasphaera cerevisiae type strain 20462.</title>
        <authorList>
            <person name="Kutumbaka K."/>
            <person name="Pasmowitz J."/>
            <person name="Mategko J."/>
            <person name="Reyes D."/>
            <person name="Friedrich A."/>
            <person name="Han S."/>
            <person name="Martens-Habbena W."/>
            <person name="Neal-McKinney J."/>
            <person name="Janagama H.K."/>
            <person name="Nadala C."/>
            <person name="Samadpour M."/>
        </authorList>
    </citation>
    <scope>NUCLEOTIDE SEQUENCE [LARGE SCALE GENOMIC DNA]</scope>
    <source>
        <strain evidence="8 9">DSM 20462</strain>
    </source>
</reference>
<comment type="caution">
    <text evidence="8">The sequence shown here is derived from an EMBL/GenBank/DDBJ whole genome shotgun (WGS) entry which is preliminary data.</text>
</comment>
<feature type="compositionally biased region" description="Basic and acidic residues" evidence="5">
    <location>
        <begin position="87"/>
        <end position="96"/>
    </location>
</feature>
<keyword evidence="1" id="KW-1003">Cell membrane</keyword>
<gene>
    <name evidence="8" type="ORF">AB840_14895</name>
</gene>
<keyword evidence="9" id="KW-1185">Reference proteome</keyword>
<dbReference type="PATRIC" id="fig|1122219.3.peg.3507"/>
<dbReference type="EMBL" id="LEKT01000093">
    <property type="protein sequence ID" value="KMO85203.1"/>
    <property type="molecule type" value="Genomic_DNA"/>
</dbReference>
<dbReference type="Pfam" id="PF06305">
    <property type="entry name" value="LapA_dom"/>
    <property type="match status" value="1"/>
</dbReference>
<evidence type="ECO:0000259" key="7">
    <source>
        <dbReference type="Pfam" id="PF06305"/>
    </source>
</evidence>
<evidence type="ECO:0000256" key="4">
    <source>
        <dbReference type="ARBA" id="ARBA00023136"/>
    </source>
</evidence>
<evidence type="ECO:0000256" key="6">
    <source>
        <dbReference type="SAM" id="Phobius"/>
    </source>
</evidence>
<organism evidence="8 9">
    <name type="scientific">Megasphaera cerevisiae DSM 20462</name>
    <dbReference type="NCBI Taxonomy" id="1122219"/>
    <lineage>
        <taxon>Bacteria</taxon>
        <taxon>Bacillati</taxon>
        <taxon>Bacillota</taxon>
        <taxon>Negativicutes</taxon>
        <taxon>Veillonellales</taxon>
        <taxon>Veillonellaceae</taxon>
        <taxon>Megasphaera</taxon>
    </lineage>
</organism>
<dbReference type="Proteomes" id="UP000036503">
    <property type="component" value="Unassembled WGS sequence"/>
</dbReference>
<dbReference type="GO" id="GO:0005886">
    <property type="term" value="C:plasma membrane"/>
    <property type="evidence" value="ECO:0007669"/>
    <property type="project" value="InterPro"/>
</dbReference>
<dbReference type="InParanoid" id="A0A0J6WSS4"/>
<evidence type="ECO:0000256" key="3">
    <source>
        <dbReference type="ARBA" id="ARBA00022989"/>
    </source>
</evidence>
<evidence type="ECO:0000256" key="2">
    <source>
        <dbReference type="ARBA" id="ARBA00022692"/>
    </source>
</evidence>
<dbReference type="OrthoDB" id="1684941at2"/>
<dbReference type="RefSeq" id="WP_048515622.1">
    <property type="nucleotide sequence ID" value="NZ_FUXD01000088.1"/>
</dbReference>
<proteinExistence type="predicted"/>
<feature type="region of interest" description="Disordered" evidence="5">
    <location>
        <begin position="87"/>
        <end position="107"/>
    </location>
</feature>
<evidence type="ECO:0000313" key="9">
    <source>
        <dbReference type="Proteomes" id="UP000036503"/>
    </source>
</evidence>
<evidence type="ECO:0000256" key="1">
    <source>
        <dbReference type="ARBA" id="ARBA00022475"/>
    </source>
</evidence>
<protein>
    <recommendedName>
        <fullName evidence="7">Lipopolysaccharide assembly protein A domain-containing protein</fullName>
    </recommendedName>
</protein>
<evidence type="ECO:0000313" key="8">
    <source>
        <dbReference type="EMBL" id="KMO85203.1"/>
    </source>
</evidence>
<keyword evidence="3 6" id="KW-1133">Transmembrane helix</keyword>
<feature type="domain" description="Lipopolysaccharide assembly protein A" evidence="7">
    <location>
        <begin position="20"/>
        <end position="81"/>
    </location>
</feature>
<dbReference type="PANTHER" id="PTHR41335">
    <property type="entry name" value="MEMBRANE PROTEIN-RELATED"/>
    <property type="match status" value="1"/>
</dbReference>
<dbReference type="PANTHER" id="PTHR41335:SF1">
    <property type="entry name" value="MEMBRANE PROTEIN"/>
    <property type="match status" value="1"/>
</dbReference>
<dbReference type="AlphaFoldDB" id="A0A0J6WSS4"/>
<accession>A0A0J6WSS4</accession>
<evidence type="ECO:0000256" key="5">
    <source>
        <dbReference type="SAM" id="MobiDB-lite"/>
    </source>
</evidence>